<protein>
    <submittedName>
        <fullName evidence="1">Uncharacterized protein</fullName>
    </submittedName>
</protein>
<name>A0A813L4P0_POLGL</name>
<accession>A0A813L4P0</accession>
<gene>
    <name evidence="1" type="ORF">PGLA2088_LOCUS40835</name>
</gene>
<dbReference type="AlphaFoldDB" id="A0A813L4P0"/>
<proteinExistence type="predicted"/>
<feature type="non-terminal residue" evidence="1">
    <location>
        <position position="1"/>
    </location>
</feature>
<feature type="non-terminal residue" evidence="1">
    <location>
        <position position="139"/>
    </location>
</feature>
<dbReference type="Proteomes" id="UP000626109">
    <property type="component" value="Unassembled WGS sequence"/>
</dbReference>
<comment type="caution">
    <text evidence="1">The sequence shown here is derived from an EMBL/GenBank/DDBJ whole genome shotgun (WGS) entry which is preliminary data.</text>
</comment>
<evidence type="ECO:0000313" key="1">
    <source>
        <dbReference type="EMBL" id="CAE8719702.1"/>
    </source>
</evidence>
<organism evidence="1 2">
    <name type="scientific">Polarella glacialis</name>
    <name type="common">Dinoflagellate</name>
    <dbReference type="NCBI Taxonomy" id="89957"/>
    <lineage>
        <taxon>Eukaryota</taxon>
        <taxon>Sar</taxon>
        <taxon>Alveolata</taxon>
        <taxon>Dinophyceae</taxon>
        <taxon>Suessiales</taxon>
        <taxon>Suessiaceae</taxon>
        <taxon>Polarella</taxon>
    </lineage>
</organism>
<reference evidence="1" key="1">
    <citation type="submission" date="2021-02" db="EMBL/GenBank/DDBJ databases">
        <authorList>
            <person name="Dougan E. K."/>
            <person name="Rhodes N."/>
            <person name="Thang M."/>
            <person name="Chan C."/>
        </authorList>
    </citation>
    <scope>NUCLEOTIDE SEQUENCE</scope>
</reference>
<sequence>KHPVLYVKLRRLTGQVRLAPSGRFFAEELSGFSVTAGQSWQVVIGFDAPSGLHQLEDGQSVDLTAAFASGKARFRRPLHEIMARCSRLQSWPPQAEVSEKPGTVPLGADRATLSLGLNNGCPSVRRRIVGKTRPSEPRD</sequence>
<dbReference type="EMBL" id="CAJNNW010033606">
    <property type="protein sequence ID" value="CAE8719702.1"/>
    <property type="molecule type" value="Genomic_DNA"/>
</dbReference>
<evidence type="ECO:0000313" key="2">
    <source>
        <dbReference type="Proteomes" id="UP000626109"/>
    </source>
</evidence>